<dbReference type="GO" id="GO:0005634">
    <property type="term" value="C:nucleus"/>
    <property type="evidence" value="ECO:0007669"/>
    <property type="project" value="TreeGrafter"/>
</dbReference>
<dbReference type="GO" id="GO:0070139">
    <property type="term" value="F:SUMO-specific endopeptidase activity"/>
    <property type="evidence" value="ECO:0007669"/>
    <property type="project" value="TreeGrafter"/>
</dbReference>
<keyword evidence="5" id="KW-0378">Hydrolase</keyword>
<feature type="region of interest" description="Disordered" evidence="6">
    <location>
        <begin position="243"/>
        <end position="264"/>
    </location>
</feature>
<dbReference type="InterPro" id="IPR038765">
    <property type="entry name" value="Papain-like_cys_pep_sf"/>
</dbReference>
<keyword evidence="4" id="KW-0833">Ubl conjugation pathway</keyword>
<feature type="region of interest" description="Disordered" evidence="6">
    <location>
        <begin position="907"/>
        <end position="967"/>
    </location>
</feature>
<proteinExistence type="inferred from homology"/>
<evidence type="ECO:0000313" key="8">
    <source>
        <dbReference type="EMBL" id="TFK27998.1"/>
    </source>
</evidence>
<organism evidence="8 9">
    <name type="scientific">Coprinopsis marcescibilis</name>
    <name type="common">Agaric fungus</name>
    <name type="synonym">Psathyrella marcescibilis</name>
    <dbReference type="NCBI Taxonomy" id="230819"/>
    <lineage>
        <taxon>Eukaryota</taxon>
        <taxon>Fungi</taxon>
        <taxon>Dikarya</taxon>
        <taxon>Basidiomycota</taxon>
        <taxon>Agaricomycotina</taxon>
        <taxon>Agaricomycetes</taxon>
        <taxon>Agaricomycetidae</taxon>
        <taxon>Agaricales</taxon>
        <taxon>Agaricineae</taxon>
        <taxon>Psathyrellaceae</taxon>
        <taxon>Coprinopsis</taxon>
    </lineage>
</organism>
<evidence type="ECO:0000313" key="9">
    <source>
        <dbReference type="Proteomes" id="UP000307440"/>
    </source>
</evidence>
<feature type="compositionally biased region" description="Low complexity" evidence="6">
    <location>
        <begin position="759"/>
        <end position="768"/>
    </location>
</feature>
<dbReference type="GO" id="GO:0006508">
    <property type="term" value="P:proteolysis"/>
    <property type="evidence" value="ECO:0007669"/>
    <property type="project" value="UniProtKB-KW"/>
</dbReference>
<dbReference type="SUPFAM" id="SSF54001">
    <property type="entry name" value="Cysteine proteinases"/>
    <property type="match status" value="1"/>
</dbReference>
<gene>
    <name evidence="8" type="ORF">FA15DRAFT_665753</name>
</gene>
<feature type="compositionally biased region" description="Acidic residues" evidence="6">
    <location>
        <begin position="698"/>
        <end position="709"/>
    </location>
</feature>
<evidence type="ECO:0000256" key="5">
    <source>
        <dbReference type="ARBA" id="ARBA00022801"/>
    </source>
</evidence>
<dbReference type="Proteomes" id="UP000307440">
    <property type="component" value="Unassembled WGS sequence"/>
</dbReference>
<dbReference type="GO" id="GO:0016926">
    <property type="term" value="P:protein desumoylation"/>
    <property type="evidence" value="ECO:0007669"/>
    <property type="project" value="TreeGrafter"/>
</dbReference>
<feature type="region of interest" description="Disordered" evidence="6">
    <location>
        <begin position="1"/>
        <end position="25"/>
    </location>
</feature>
<dbReference type="PANTHER" id="PTHR46896">
    <property type="entry name" value="SENTRIN-SPECIFIC PROTEASE"/>
    <property type="match status" value="1"/>
</dbReference>
<keyword evidence="3" id="KW-0645">Protease</keyword>
<feature type="compositionally biased region" description="Basic and acidic residues" evidence="6">
    <location>
        <begin position="396"/>
        <end position="410"/>
    </location>
</feature>
<dbReference type="Gene3D" id="1.10.418.20">
    <property type="match status" value="2"/>
</dbReference>
<reference evidence="8 9" key="1">
    <citation type="journal article" date="2019" name="Nat. Ecol. Evol.">
        <title>Megaphylogeny resolves global patterns of mushroom evolution.</title>
        <authorList>
            <person name="Varga T."/>
            <person name="Krizsan K."/>
            <person name="Foldi C."/>
            <person name="Dima B."/>
            <person name="Sanchez-Garcia M."/>
            <person name="Sanchez-Ramirez S."/>
            <person name="Szollosi G.J."/>
            <person name="Szarkandi J.G."/>
            <person name="Papp V."/>
            <person name="Albert L."/>
            <person name="Andreopoulos W."/>
            <person name="Angelini C."/>
            <person name="Antonin V."/>
            <person name="Barry K.W."/>
            <person name="Bougher N.L."/>
            <person name="Buchanan P."/>
            <person name="Buyck B."/>
            <person name="Bense V."/>
            <person name="Catcheside P."/>
            <person name="Chovatia M."/>
            <person name="Cooper J."/>
            <person name="Damon W."/>
            <person name="Desjardin D."/>
            <person name="Finy P."/>
            <person name="Geml J."/>
            <person name="Haridas S."/>
            <person name="Hughes K."/>
            <person name="Justo A."/>
            <person name="Karasinski D."/>
            <person name="Kautmanova I."/>
            <person name="Kiss B."/>
            <person name="Kocsube S."/>
            <person name="Kotiranta H."/>
            <person name="LaButti K.M."/>
            <person name="Lechner B.E."/>
            <person name="Liimatainen K."/>
            <person name="Lipzen A."/>
            <person name="Lukacs Z."/>
            <person name="Mihaltcheva S."/>
            <person name="Morgado L.N."/>
            <person name="Niskanen T."/>
            <person name="Noordeloos M.E."/>
            <person name="Ohm R.A."/>
            <person name="Ortiz-Santana B."/>
            <person name="Ovrebo C."/>
            <person name="Racz N."/>
            <person name="Riley R."/>
            <person name="Savchenko A."/>
            <person name="Shiryaev A."/>
            <person name="Soop K."/>
            <person name="Spirin V."/>
            <person name="Szebenyi C."/>
            <person name="Tomsovsky M."/>
            <person name="Tulloss R.E."/>
            <person name="Uehling J."/>
            <person name="Grigoriev I.V."/>
            <person name="Vagvolgyi C."/>
            <person name="Papp T."/>
            <person name="Martin F.M."/>
            <person name="Miettinen O."/>
            <person name="Hibbett D.S."/>
            <person name="Nagy L.G."/>
        </authorList>
    </citation>
    <scope>NUCLEOTIDE SEQUENCE [LARGE SCALE GENOMIC DNA]</scope>
    <source>
        <strain evidence="8 9">CBS 121175</strain>
    </source>
</reference>
<evidence type="ECO:0000259" key="7">
    <source>
        <dbReference type="PROSITE" id="PS50600"/>
    </source>
</evidence>
<dbReference type="PROSITE" id="PS50600">
    <property type="entry name" value="ULP_PROTEASE"/>
    <property type="match status" value="1"/>
</dbReference>
<accession>A0A5C3L5L0</accession>
<feature type="compositionally biased region" description="Basic and acidic residues" evidence="6">
    <location>
        <begin position="1"/>
        <end position="10"/>
    </location>
</feature>
<feature type="region of interest" description="Disordered" evidence="6">
    <location>
        <begin position="396"/>
        <end position="478"/>
    </location>
</feature>
<keyword evidence="9" id="KW-1185">Reference proteome</keyword>
<protein>
    <submittedName>
        <fullName evidence="8">Cysteine proteinase</fullName>
    </submittedName>
</protein>
<dbReference type="InterPro" id="IPR003653">
    <property type="entry name" value="Peptidase_C48_C"/>
</dbReference>
<feature type="region of interest" description="Disordered" evidence="6">
    <location>
        <begin position="135"/>
        <end position="155"/>
    </location>
</feature>
<dbReference type="STRING" id="230819.A0A5C3L5L0"/>
<feature type="compositionally biased region" description="Polar residues" evidence="6">
    <location>
        <begin position="674"/>
        <end position="686"/>
    </location>
</feature>
<evidence type="ECO:0000256" key="3">
    <source>
        <dbReference type="ARBA" id="ARBA00022670"/>
    </source>
</evidence>
<dbReference type="InterPro" id="IPR051947">
    <property type="entry name" value="Sentrin-specific_protease"/>
</dbReference>
<dbReference type="GO" id="GO:0005737">
    <property type="term" value="C:cytoplasm"/>
    <property type="evidence" value="ECO:0007669"/>
    <property type="project" value="TreeGrafter"/>
</dbReference>
<evidence type="ECO:0000256" key="4">
    <source>
        <dbReference type="ARBA" id="ARBA00022786"/>
    </source>
</evidence>
<feature type="compositionally biased region" description="Polar residues" evidence="6">
    <location>
        <begin position="75"/>
        <end position="89"/>
    </location>
</feature>
<keyword evidence="2" id="KW-0597">Phosphoprotein</keyword>
<dbReference type="Gene3D" id="3.30.310.130">
    <property type="entry name" value="Ubiquitin-related"/>
    <property type="match status" value="1"/>
</dbReference>
<dbReference type="PANTHER" id="PTHR46896:SF3">
    <property type="entry name" value="FI06413P-RELATED"/>
    <property type="match status" value="1"/>
</dbReference>
<dbReference type="AlphaFoldDB" id="A0A5C3L5L0"/>
<sequence>MAASQRDRNAIGDLNAPRGGWMKQPTTIGTPGVLSGNIPHQNPMGALGAGGILNLSRGSTGRNIRKGMNPKQKKSQFQLQHQRKAQPTSEGRPPKRLKTNHSTTQATATIISNGSSSTDDLNLHWERSESYEILLDSDKPPELTGPRPSTSLQIAPDGDTAREVLHTIVISDDEDEIENSSTPPRRNVKAIVKGFEALSKDNRSNSSSTKGEAKGKSQNITLLSKVETKSKLPLVDLAAKARERKRKQDITGPGRPVPSMPTTNQFTSYQPTAKPKVMTQNSLPVKAFVSADQSEEGGQLNLRWERQRFFIYACNTHMRVNVRIDGISPQLVSPDKGVNFMLARLDDVCIVFDTQDEEWSEKKYEAFIENFQEKTYISPVAARKVWEHLRNAATEAREQVERISKKESTSETHIVSESSDQTGGSKSPLQNHRRSVSSDPRTVEGASSKSRSPGARGKPETQVIVAPRRSTRSSVTTQPVADPDEVILVYPQGVPGAVNITNADVARLEPGEYLNDTLIEFGLKLWLKRLEETNPSLAAQVHVFSSFFYKKLNKKNIVDGFNSVCKWTSKFDIFQKKYIIVPIHENLHWYFALIYEPEHLLAAAVNDATELPTSILPEVEVDAPQVLEQIPISESEADIEQDLTNLTQACSIDGDEVEVRLNEPGKMDVEPSNALPSPTLSYTDGGTTPCGEPSPMDLDPEIEVVEESEVASPPPSRLAHSDAESCGPDILNIVDGATDSDENARKSSEIPTESFYANPPSASASSKKQYGKQKKASQRKVEEDRGPQPNTTYIFTLDSLGAAHKHATAQLGKYLQHEARHKKNANAFHVKVLGRQVLVPMQPNYCDCGLYLLHLAQTFVSNPQFYFERSASSAKSVPNAERQKDWHDEKVPKMREQLLSDIKQLSQEWKKTRPAKGPTSPSNTKEEVVSDSDDIIVEVGSTRPAKKARIGPKSTVSTRMQAAKRLR</sequence>
<dbReference type="Pfam" id="PF02902">
    <property type="entry name" value="Peptidase_C48"/>
    <property type="match status" value="2"/>
</dbReference>
<feature type="compositionally biased region" description="Polar residues" evidence="6">
    <location>
        <begin position="437"/>
        <end position="451"/>
    </location>
</feature>
<dbReference type="EMBL" id="ML210159">
    <property type="protein sequence ID" value="TFK27998.1"/>
    <property type="molecule type" value="Genomic_DNA"/>
</dbReference>
<comment type="similarity">
    <text evidence="1">Belongs to the peptidase C48 family.</text>
</comment>
<feature type="region of interest" description="Disordered" evidence="6">
    <location>
        <begin position="664"/>
        <end position="790"/>
    </location>
</feature>
<name>A0A5C3L5L0_COPMA</name>
<dbReference type="OrthoDB" id="442460at2759"/>
<evidence type="ECO:0000256" key="6">
    <source>
        <dbReference type="SAM" id="MobiDB-lite"/>
    </source>
</evidence>
<feature type="compositionally biased region" description="Polar residues" evidence="6">
    <location>
        <begin position="204"/>
        <end position="218"/>
    </location>
</feature>
<feature type="compositionally biased region" description="Polar residues" evidence="6">
    <location>
        <begin position="411"/>
        <end position="430"/>
    </location>
</feature>
<evidence type="ECO:0000256" key="2">
    <source>
        <dbReference type="ARBA" id="ARBA00022553"/>
    </source>
</evidence>
<feature type="region of interest" description="Disordered" evidence="6">
    <location>
        <begin position="199"/>
        <end position="218"/>
    </location>
</feature>
<feature type="compositionally biased region" description="Basic residues" evidence="6">
    <location>
        <begin position="769"/>
        <end position="778"/>
    </location>
</feature>
<feature type="region of interest" description="Disordered" evidence="6">
    <location>
        <begin position="56"/>
        <end position="103"/>
    </location>
</feature>
<feature type="domain" description="Ubiquitin-like protease family profile" evidence="7">
    <location>
        <begin position="498"/>
        <end position="859"/>
    </location>
</feature>
<evidence type="ECO:0000256" key="1">
    <source>
        <dbReference type="ARBA" id="ARBA00005234"/>
    </source>
</evidence>